<dbReference type="PANTHER" id="PTHR33050">
    <property type="entry name" value="REVERSE TRANSCRIPTASE DOMAIN-CONTAINING PROTEIN"/>
    <property type="match status" value="1"/>
</dbReference>
<gene>
    <name evidence="1" type="ORF">SPIL2461_LOCUS11611</name>
</gene>
<dbReference type="InterPro" id="IPR052055">
    <property type="entry name" value="Hepadnavirus_pol/RT"/>
</dbReference>
<feature type="non-terminal residue" evidence="1">
    <location>
        <position position="1"/>
    </location>
</feature>
<accession>A0A812S3F5</accession>
<proteinExistence type="predicted"/>
<dbReference type="EMBL" id="CAJNIZ010022694">
    <property type="protein sequence ID" value="CAE7463581.1"/>
    <property type="molecule type" value="Genomic_DNA"/>
</dbReference>
<evidence type="ECO:0000313" key="1">
    <source>
        <dbReference type="EMBL" id="CAE7463581.1"/>
    </source>
</evidence>
<evidence type="ECO:0000313" key="2">
    <source>
        <dbReference type="Proteomes" id="UP000649617"/>
    </source>
</evidence>
<dbReference type="AlphaFoldDB" id="A0A812S3F5"/>
<protein>
    <recommendedName>
        <fullName evidence="3">Reverse transcriptase domain-containing protein</fullName>
    </recommendedName>
</protein>
<organism evidence="1 2">
    <name type="scientific">Symbiodinium pilosum</name>
    <name type="common">Dinoflagellate</name>
    <dbReference type="NCBI Taxonomy" id="2952"/>
    <lineage>
        <taxon>Eukaryota</taxon>
        <taxon>Sar</taxon>
        <taxon>Alveolata</taxon>
        <taxon>Dinophyceae</taxon>
        <taxon>Suessiales</taxon>
        <taxon>Symbiodiniaceae</taxon>
        <taxon>Symbiodinium</taxon>
    </lineage>
</organism>
<feature type="non-terminal residue" evidence="1">
    <location>
        <position position="618"/>
    </location>
</feature>
<evidence type="ECO:0008006" key="3">
    <source>
        <dbReference type="Google" id="ProtNLM"/>
    </source>
</evidence>
<reference evidence="1" key="1">
    <citation type="submission" date="2021-02" db="EMBL/GenBank/DDBJ databases">
        <authorList>
            <person name="Dougan E. K."/>
            <person name="Rhodes N."/>
            <person name="Thang M."/>
            <person name="Chan C."/>
        </authorList>
    </citation>
    <scope>NUCLEOTIDE SEQUENCE</scope>
</reference>
<sequence length="618" mass="69173">EAGWRELRGKLEEIVVNHAGGPIPFDRVVFEMATKGEAGCSLVSDSALQAAIRSAMIEHLGAKGDLDEISPGQPLRLKLMSALLRDAGDPDWQVLLDAQRGLPVGIKVYEEQTSWKLEMGPADVAKAWKANYESAAEHIDYVREHFDAEVAEGLMLKLDEDAFWRRYGDEAALSAIAVLVDEGPPQKKRVIHDASHEVMLNHRIRCLDKVRSPRAREKRYLLRFLKDHRCAALSVTGDISKAHRRFRHSPDEWGYLGRKASDSDAFVYVNCVGTFRVASAGYWWSRISGGGIRLMHHITGRRLLELLLYADDLKAVAGDRAGRRGIVISYASLAALGFPFKWAKTCGGFVVEWVGFETAYSSFKLGLSQRRAEWLIRWCMDVATSARTTWSDFSRALGRLGFGANALSWERPFLGPMYSWSAATRGKHGSLTAPVMIRVILRWLAERFQEGGRLQEPMTLTEASGNVELTFFSGAKAEDGRAYVGGYLWNGHEVLSWYAAEVLPSWAPWAFIKNDPQRTTASLELLGTLLCVKLWGSRMSGRSRSTGSITGATDNQGNTYAVTKLMSTKYALPILLMELSETLRLGSIFLDLRWVFRERNQWADDLTNGEFGHFPMDK</sequence>
<name>A0A812S3F5_SYMPI</name>
<dbReference type="Proteomes" id="UP000649617">
    <property type="component" value="Unassembled WGS sequence"/>
</dbReference>
<comment type="caution">
    <text evidence="1">The sequence shown here is derived from an EMBL/GenBank/DDBJ whole genome shotgun (WGS) entry which is preliminary data.</text>
</comment>
<keyword evidence="2" id="KW-1185">Reference proteome</keyword>
<dbReference type="PANTHER" id="PTHR33050:SF7">
    <property type="entry name" value="RIBONUCLEASE H"/>
    <property type="match status" value="1"/>
</dbReference>
<dbReference type="OrthoDB" id="442801at2759"/>